<feature type="coiled-coil region" evidence="1">
    <location>
        <begin position="325"/>
        <end position="352"/>
    </location>
</feature>
<evidence type="ECO:0000313" key="4">
    <source>
        <dbReference type="Proteomes" id="UP000569914"/>
    </source>
</evidence>
<gene>
    <name evidence="3" type="ORF">BKA15_005179</name>
</gene>
<name>A0A7Y9IBQ5_9ACTN</name>
<dbReference type="EMBL" id="JACCBU010000001">
    <property type="protein sequence ID" value="NYE73850.1"/>
    <property type="molecule type" value="Genomic_DNA"/>
</dbReference>
<evidence type="ECO:0000256" key="2">
    <source>
        <dbReference type="SAM" id="MobiDB-lite"/>
    </source>
</evidence>
<accession>A0A7Y9IBQ5</accession>
<comment type="caution">
    <text evidence="3">The sequence shown here is derived from an EMBL/GenBank/DDBJ whole genome shotgun (WGS) entry which is preliminary data.</text>
</comment>
<protein>
    <recommendedName>
        <fullName evidence="5">PE-PGRS family protein</fullName>
    </recommendedName>
</protein>
<reference evidence="3 4" key="1">
    <citation type="submission" date="2020-07" db="EMBL/GenBank/DDBJ databases">
        <title>Sequencing the genomes of 1000 actinobacteria strains.</title>
        <authorList>
            <person name="Klenk H.-P."/>
        </authorList>
    </citation>
    <scope>NUCLEOTIDE SEQUENCE [LARGE SCALE GENOMIC DNA]</scope>
    <source>
        <strain evidence="3 4">DSM 22083</strain>
    </source>
</reference>
<feature type="region of interest" description="Disordered" evidence="2">
    <location>
        <begin position="62"/>
        <end position="109"/>
    </location>
</feature>
<sequence>MPLTDRQREILAWIADGTPVRPWPDFTHRATAKVLQAHGLVKVRGHGSSWTAEITDLGRRVRAGAQEVPPRTKGARRNTGRGHARRGRRNTDPSAGAGTSETGKSKRAISSSGLIDQLLEADGVLVVQDPDDQTRASYRSALARTSVDDLPDGKRLTYSGRNSGNLVIRLVDRQPQVEPDPPIAVPTSIDLSQPTIRHLVQHPNLIEVSSATRDRALLIMQALIAECIDRGYRVQPRSEGTGVEVIIGEDRVPVVMWEEKEKVSKISPEAVAELKYDWQRAQPVTTWDWSGRLAICIDFEVRWRIKPLWADRKRWTLESRLPRIIREVEDLAAQWKADRERAEREKSERRKLWEESVPKARQEYIDDQNRAQLEKQIGAHLRALQLRSYAAAVEIGTRTMDPGSEQEAALEWIRWIRAEADRIDPTLHPGALRYVTPDRISYWELNKYMPEGLTALHPPE</sequence>
<keyword evidence="4" id="KW-1185">Reference proteome</keyword>
<feature type="compositionally biased region" description="Polar residues" evidence="2">
    <location>
        <begin position="97"/>
        <end position="109"/>
    </location>
</feature>
<feature type="compositionally biased region" description="Basic residues" evidence="2">
    <location>
        <begin position="73"/>
        <end position="88"/>
    </location>
</feature>
<dbReference type="Proteomes" id="UP000569914">
    <property type="component" value="Unassembled WGS sequence"/>
</dbReference>
<dbReference type="AlphaFoldDB" id="A0A7Y9IBQ5"/>
<evidence type="ECO:0008006" key="5">
    <source>
        <dbReference type="Google" id="ProtNLM"/>
    </source>
</evidence>
<organism evidence="3 4">
    <name type="scientific">Microlunatus parietis</name>
    <dbReference type="NCBI Taxonomy" id="682979"/>
    <lineage>
        <taxon>Bacteria</taxon>
        <taxon>Bacillati</taxon>
        <taxon>Actinomycetota</taxon>
        <taxon>Actinomycetes</taxon>
        <taxon>Propionibacteriales</taxon>
        <taxon>Propionibacteriaceae</taxon>
        <taxon>Microlunatus</taxon>
    </lineage>
</organism>
<proteinExistence type="predicted"/>
<keyword evidence="1" id="KW-0175">Coiled coil</keyword>
<dbReference type="RefSeq" id="WP_179755659.1">
    <property type="nucleotide sequence ID" value="NZ_JACCBU010000001.1"/>
</dbReference>
<evidence type="ECO:0000256" key="1">
    <source>
        <dbReference type="SAM" id="Coils"/>
    </source>
</evidence>
<evidence type="ECO:0000313" key="3">
    <source>
        <dbReference type="EMBL" id="NYE73850.1"/>
    </source>
</evidence>